<comment type="similarity">
    <text evidence="2 13">Belongs to the peptidase M14 family.</text>
</comment>
<dbReference type="Pfam" id="PF02244">
    <property type="entry name" value="Propep_M14"/>
    <property type="match status" value="1"/>
</dbReference>
<keyword evidence="8" id="KW-0862">Zinc</keyword>
<dbReference type="PRINTS" id="PR00765">
    <property type="entry name" value="CRBOXYPTASEA"/>
</dbReference>
<evidence type="ECO:0000256" key="10">
    <source>
        <dbReference type="ARBA" id="ARBA00023157"/>
    </source>
</evidence>
<dbReference type="InterPro" id="IPR000859">
    <property type="entry name" value="CUB_dom"/>
</dbReference>
<keyword evidence="3 17" id="KW-0121">Carboxypeptidase</keyword>
<dbReference type="InterPro" id="IPR000834">
    <property type="entry name" value="Peptidase_M14"/>
</dbReference>
<reference evidence="17 18" key="1">
    <citation type="submission" date="2015-12" db="EMBL/GenBank/DDBJ databases">
        <title>The genome of Folsomia candida.</title>
        <authorList>
            <person name="Faddeeva A."/>
            <person name="Derks M.F."/>
            <person name="Anvar Y."/>
            <person name="Smit S."/>
            <person name="Van Straalen N."/>
            <person name="Roelofs D."/>
        </authorList>
    </citation>
    <scope>NUCLEOTIDE SEQUENCE [LARGE SCALE GENOMIC DNA]</scope>
    <source>
        <strain evidence="17 18">VU population</strain>
        <tissue evidence="17">Whole body</tissue>
    </source>
</reference>
<dbReference type="Gene3D" id="2.60.120.290">
    <property type="entry name" value="Spermadhesin, CUB domain"/>
    <property type="match status" value="1"/>
</dbReference>
<dbReference type="FunFam" id="3.40.630.10:FF:000084">
    <property type="entry name" value="Carboxypeptidase B2"/>
    <property type="match status" value="1"/>
</dbReference>
<proteinExistence type="inferred from homology"/>
<evidence type="ECO:0000256" key="7">
    <source>
        <dbReference type="ARBA" id="ARBA00022801"/>
    </source>
</evidence>
<keyword evidence="7" id="KW-0378">Hydrolase</keyword>
<dbReference type="PROSITE" id="PS00132">
    <property type="entry name" value="CARBOXYPEPT_ZN_1"/>
    <property type="match status" value="1"/>
</dbReference>
<evidence type="ECO:0000256" key="1">
    <source>
        <dbReference type="ARBA" id="ARBA00001947"/>
    </source>
</evidence>
<evidence type="ECO:0000256" key="12">
    <source>
        <dbReference type="PROSITE-ProRule" id="PRU00059"/>
    </source>
</evidence>
<dbReference type="PANTHER" id="PTHR11705">
    <property type="entry name" value="PROTEASE FAMILY M14 CARBOXYPEPTIDASE A,B"/>
    <property type="match status" value="1"/>
</dbReference>
<keyword evidence="18" id="KW-1185">Reference proteome</keyword>
<name>A0A226F2V4_FOLCA</name>
<dbReference type="OrthoDB" id="3626597at2759"/>
<dbReference type="AlphaFoldDB" id="A0A226F2V4"/>
<dbReference type="CDD" id="cd00041">
    <property type="entry name" value="CUB"/>
    <property type="match status" value="1"/>
</dbReference>
<dbReference type="Proteomes" id="UP000198287">
    <property type="component" value="Unassembled WGS sequence"/>
</dbReference>
<keyword evidence="5" id="KW-0479">Metal-binding</keyword>
<organism evidence="17 18">
    <name type="scientific">Folsomia candida</name>
    <name type="common">Springtail</name>
    <dbReference type="NCBI Taxonomy" id="158441"/>
    <lineage>
        <taxon>Eukaryota</taxon>
        <taxon>Metazoa</taxon>
        <taxon>Ecdysozoa</taxon>
        <taxon>Arthropoda</taxon>
        <taxon>Hexapoda</taxon>
        <taxon>Collembola</taxon>
        <taxon>Entomobryomorpha</taxon>
        <taxon>Isotomoidea</taxon>
        <taxon>Isotomidae</taxon>
        <taxon>Proisotominae</taxon>
        <taxon>Folsomia</taxon>
    </lineage>
</organism>
<evidence type="ECO:0000313" key="17">
    <source>
        <dbReference type="EMBL" id="OXA64119.1"/>
    </source>
</evidence>
<keyword evidence="6 14" id="KW-0732">Signal</keyword>
<dbReference type="SUPFAM" id="SSF49854">
    <property type="entry name" value="Spermadhesin, CUB domain"/>
    <property type="match status" value="1"/>
</dbReference>
<evidence type="ECO:0000256" key="8">
    <source>
        <dbReference type="ARBA" id="ARBA00022833"/>
    </source>
</evidence>
<evidence type="ECO:0000259" key="16">
    <source>
        <dbReference type="PROSITE" id="PS52035"/>
    </source>
</evidence>
<dbReference type="PROSITE" id="PS00133">
    <property type="entry name" value="CARBOXYPEPT_ZN_2"/>
    <property type="match status" value="1"/>
</dbReference>
<feature type="signal peptide" evidence="14">
    <location>
        <begin position="1"/>
        <end position="17"/>
    </location>
</feature>
<accession>A0A226F2V4</accession>
<feature type="domain" description="Peptidase M14" evidence="16">
    <location>
        <begin position="115"/>
        <end position="407"/>
    </location>
</feature>
<evidence type="ECO:0000256" key="5">
    <source>
        <dbReference type="ARBA" id="ARBA00022723"/>
    </source>
</evidence>
<dbReference type="SUPFAM" id="SSF53187">
    <property type="entry name" value="Zn-dependent exopeptidases"/>
    <property type="match status" value="1"/>
</dbReference>
<dbReference type="InterPro" id="IPR035914">
    <property type="entry name" value="Sperma_CUB_dom_sf"/>
</dbReference>
<comment type="cofactor">
    <cofactor evidence="1">
        <name>Zn(2+)</name>
        <dbReference type="ChEBI" id="CHEBI:29105"/>
    </cofactor>
</comment>
<gene>
    <name evidence="17" type="ORF">Fcan01_00284</name>
</gene>
<evidence type="ECO:0000256" key="2">
    <source>
        <dbReference type="ARBA" id="ARBA00005988"/>
    </source>
</evidence>
<dbReference type="FunFam" id="3.30.70.340:FF:000002">
    <property type="entry name" value="Carboxypeptidase A"/>
    <property type="match status" value="1"/>
</dbReference>
<sequence>MKVAIFLALALVALSSGRETGLRHFKGYKVFSALTTTRDQLEALRVLFFSDEYDFWTTPNGLGVTDIMAAPEQIAQLVEVLEQHGMNYTIKFNDVEKLVEEEREANTRAFSGRIDWVSYPNYAAILDFLTTINSNIATVSVIGQTTEGRDIHVVKISSGGPPKKSILIDSNIHAREWIAGATGTWIINELITNADTYAGILEEVDIYVIPMINADGYEYSRTNDRMWRKTRSVNPGSSCMGCDPNRNFRFMWGGESTSPDPCSDIYHGTGPFSEPETQAIENFVLASEAAGVQFLAYMTLHSYANMWLLPWGYTGGVYPPDFPAQLSLGQAAIAALRAVSGTIYETGQGADLLYGVGGASDDWAKDHGIKYTATIEMRGNSFVLPPEQIIPNSREVWAGLQVVIQRVIETVPVEEDPTPVETVTTCGGEVEASSARINFQLDATIPAGQTCIWVVKPTFDRTRVNLVSSGLLFGSGIYFTEFNAYSGTPGNQVEIVNVGEDYILSGNFFLVTLTVGTGPNQGFSLDWYSSGLAGGPPAFSGFAALTTPTGSYSYPVGGGQYGNSENALFIVSPETAGARTLTFTRMDVENDSSCSYDAVSVLTWVNNQYSQIARFCGNSLPTPFSLPTGLALVTFTSDSSVTGTGFGFSWA</sequence>
<evidence type="ECO:0000256" key="11">
    <source>
        <dbReference type="ARBA" id="ARBA00069039"/>
    </source>
</evidence>
<feature type="chain" id="PRO_5013076135" description="Zinc carboxypeptidase A 1" evidence="14">
    <location>
        <begin position="18"/>
        <end position="651"/>
    </location>
</feature>
<dbReference type="GO" id="GO:0004181">
    <property type="term" value="F:metallocarboxypeptidase activity"/>
    <property type="evidence" value="ECO:0007669"/>
    <property type="project" value="InterPro"/>
</dbReference>
<dbReference type="SMART" id="SM00631">
    <property type="entry name" value="Zn_pept"/>
    <property type="match status" value="1"/>
</dbReference>
<dbReference type="GO" id="GO:0008270">
    <property type="term" value="F:zinc ion binding"/>
    <property type="evidence" value="ECO:0007669"/>
    <property type="project" value="InterPro"/>
</dbReference>
<evidence type="ECO:0000256" key="13">
    <source>
        <dbReference type="PROSITE-ProRule" id="PRU01379"/>
    </source>
</evidence>
<dbReference type="EMBL" id="LNIX01000001">
    <property type="protein sequence ID" value="OXA64119.1"/>
    <property type="molecule type" value="Genomic_DNA"/>
</dbReference>
<dbReference type="GO" id="GO:0005615">
    <property type="term" value="C:extracellular space"/>
    <property type="evidence" value="ECO:0007669"/>
    <property type="project" value="TreeGrafter"/>
</dbReference>
<evidence type="ECO:0000259" key="15">
    <source>
        <dbReference type="PROSITE" id="PS01180"/>
    </source>
</evidence>
<dbReference type="InterPro" id="IPR003146">
    <property type="entry name" value="M14A_act_pep"/>
</dbReference>
<keyword evidence="4" id="KW-0645">Protease</keyword>
<dbReference type="InterPro" id="IPR057246">
    <property type="entry name" value="CARBOXYPEPT_ZN_1"/>
</dbReference>
<dbReference type="PANTHER" id="PTHR11705:SF91">
    <property type="entry name" value="FI01817P-RELATED"/>
    <property type="match status" value="1"/>
</dbReference>
<dbReference type="SMART" id="SM00042">
    <property type="entry name" value="CUB"/>
    <property type="match status" value="1"/>
</dbReference>
<evidence type="ECO:0000256" key="9">
    <source>
        <dbReference type="ARBA" id="ARBA00023049"/>
    </source>
</evidence>
<feature type="active site" description="Proton donor/acceptor" evidence="13">
    <location>
        <position position="376"/>
    </location>
</feature>
<evidence type="ECO:0000256" key="3">
    <source>
        <dbReference type="ARBA" id="ARBA00022645"/>
    </source>
</evidence>
<evidence type="ECO:0000256" key="14">
    <source>
        <dbReference type="SAM" id="SignalP"/>
    </source>
</evidence>
<dbReference type="SUPFAM" id="SSF54897">
    <property type="entry name" value="Protease propeptides/inhibitors"/>
    <property type="match status" value="1"/>
</dbReference>
<comment type="caution">
    <text evidence="17">The sequence shown here is derived from an EMBL/GenBank/DDBJ whole genome shotgun (WGS) entry which is preliminary data.</text>
</comment>
<dbReference type="InterPro" id="IPR036990">
    <property type="entry name" value="M14A-like_propep"/>
</dbReference>
<dbReference type="PROSITE" id="PS52035">
    <property type="entry name" value="PEPTIDASE_M14"/>
    <property type="match status" value="1"/>
</dbReference>
<dbReference type="CDD" id="cd03860">
    <property type="entry name" value="M14_CP_A-B_like"/>
    <property type="match status" value="1"/>
</dbReference>
<comment type="caution">
    <text evidence="12">Lacks conserved residue(s) required for the propagation of feature annotation.</text>
</comment>
<dbReference type="PROSITE" id="PS01180">
    <property type="entry name" value="CUB"/>
    <property type="match status" value="1"/>
</dbReference>
<feature type="domain" description="CUB" evidence="15">
    <location>
        <begin position="540"/>
        <end position="651"/>
    </location>
</feature>
<dbReference type="Pfam" id="PF00431">
    <property type="entry name" value="CUB"/>
    <property type="match status" value="1"/>
</dbReference>
<dbReference type="GO" id="GO:0006508">
    <property type="term" value="P:proteolysis"/>
    <property type="evidence" value="ECO:0007669"/>
    <property type="project" value="UniProtKB-KW"/>
</dbReference>
<dbReference type="Pfam" id="PF00246">
    <property type="entry name" value="Peptidase_M14"/>
    <property type="match status" value="1"/>
</dbReference>
<evidence type="ECO:0000256" key="4">
    <source>
        <dbReference type="ARBA" id="ARBA00022670"/>
    </source>
</evidence>
<keyword evidence="10" id="KW-1015">Disulfide bond</keyword>
<evidence type="ECO:0000313" key="18">
    <source>
        <dbReference type="Proteomes" id="UP000198287"/>
    </source>
</evidence>
<dbReference type="Gene3D" id="3.30.70.340">
    <property type="entry name" value="Metallocarboxypeptidase-like"/>
    <property type="match status" value="1"/>
</dbReference>
<dbReference type="Gene3D" id="3.40.630.10">
    <property type="entry name" value="Zn peptidases"/>
    <property type="match status" value="1"/>
</dbReference>
<protein>
    <recommendedName>
        <fullName evidence="11">Zinc carboxypeptidase A 1</fullName>
    </recommendedName>
</protein>
<evidence type="ECO:0000256" key="6">
    <source>
        <dbReference type="ARBA" id="ARBA00022729"/>
    </source>
</evidence>
<keyword evidence="9" id="KW-0482">Metalloprotease</keyword>
<dbReference type="InterPro" id="IPR057247">
    <property type="entry name" value="CARBOXYPEPT_ZN_2"/>
</dbReference>